<evidence type="ECO:0000313" key="1">
    <source>
        <dbReference type="EMBL" id="KAJ0099609.1"/>
    </source>
</evidence>
<dbReference type="EMBL" id="CM047900">
    <property type="protein sequence ID" value="KAJ0099609.1"/>
    <property type="molecule type" value="Genomic_DNA"/>
</dbReference>
<comment type="caution">
    <text evidence="1">The sequence shown here is derived from an EMBL/GenBank/DDBJ whole genome shotgun (WGS) entry which is preliminary data.</text>
</comment>
<evidence type="ECO:0000313" key="2">
    <source>
        <dbReference type="Proteomes" id="UP001164250"/>
    </source>
</evidence>
<gene>
    <name evidence="1" type="ORF">Patl1_20956</name>
</gene>
<keyword evidence="2" id="KW-1185">Reference proteome</keyword>
<name>A0ACC1BKZ6_9ROSI</name>
<dbReference type="Proteomes" id="UP001164250">
    <property type="component" value="Chromosome 4"/>
</dbReference>
<proteinExistence type="predicted"/>
<sequence length="22" mass="2360">MGLPKMVVVKNYQAQAAALSCH</sequence>
<accession>A0ACC1BKZ6</accession>
<reference evidence="2" key="1">
    <citation type="journal article" date="2023" name="G3 (Bethesda)">
        <title>Genome assembly and association tests identify interacting loci associated with vigor, precocity, and sex in interspecific pistachio rootstocks.</title>
        <authorList>
            <person name="Palmer W."/>
            <person name="Jacygrad E."/>
            <person name="Sagayaradj S."/>
            <person name="Cavanaugh K."/>
            <person name="Han R."/>
            <person name="Bertier L."/>
            <person name="Beede B."/>
            <person name="Kafkas S."/>
            <person name="Golino D."/>
            <person name="Preece J."/>
            <person name="Michelmore R."/>
        </authorList>
    </citation>
    <scope>NUCLEOTIDE SEQUENCE [LARGE SCALE GENOMIC DNA]</scope>
</reference>
<organism evidence="1 2">
    <name type="scientific">Pistacia atlantica</name>
    <dbReference type="NCBI Taxonomy" id="434234"/>
    <lineage>
        <taxon>Eukaryota</taxon>
        <taxon>Viridiplantae</taxon>
        <taxon>Streptophyta</taxon>
        <taxon>Embryophyta</taxon>
        <taxon>Tracheophyta</taxon>
        <taxon>Spermatophyta</taxon>
        <taxon>Magnoliopsida</taxon>
        <taxon>eudicotyledons</taxon>
        <taxon>Gunneridae</taxon>
        <taxon>Pentapetalae</taxon>
        <taxon>rosids</taxon>
        <taxon>malvids</taxon>
        <taxon>Sapindales</taxon>
        <taxon>Anacardiaceae</taxon>
        <taxon>Pistacia</taxon>
    </lineage>
</organism>
<protein>
    <submittedName>
        <fullName evidence="1">Uncharacterized protein</fullName>
    </submittedName>
</protein>